<dbReference type="OrthoDB" id="45365at2759"/>
<comment type="caution">
    <text evidence="2">The sequence shown here is derived from an EMBL/GenBank/DDBJ whole genome shotgun (WGS) entry which is preliminary data.</text>
</comment>
<keyword evidence="3" id="KW-1185">Reference proteome</keyword>
<proteinExistence type="predicted"/>
<dbReference type="InterPro" id="IPR000210">
    <property type="entry name" value="BTB/POZ_dom"/>
</dbReference>
<protein>
    <recommendedName>
        <fullName evidence="1">BTB domain-containing protein</fullName>
    </recommendedName>
</protein>
<dbReference type="OMA" id="ITTIWSE"/>
<organism evidence="2 3">
    <name type="scientific">Haemaphysalis longicornis</name>
    <name type="common">Bush tick</name>
    <dbReference type="NCBI Taxonomy" id="44386"/>
    <lineage>
        <taxon>Eukaryota</taxon>
        <taxon>Metazoa</taxon>
        <taxon>Ecdysozoa</taxon>
        <taxon>Arthropoda</taxon>
        <taxon>Chelicerata</taxon>
        <taxon>Arachnida</taxon>
        <taxon>Acari</taxon>
        <taxon>Parasitiformes</taxon>
        <taxon>Ixodida</taxon>
        <taxon>Ixodoidea</taxon>
        <taxon>Ixodidae</taxon>
        <taxon>Haemaphysalinae</taxon>
        <taxon>Haemaphysalis</taxon>
    </lineage>
</organism>
<dbReference type="Proteomes" id="UP000821853">
    <property type="component" value="Chromosome 9"/>
</dbReference>
<dbReference type="Gene3D" id="3.30.710.10">
    <property type="entry name" value="Potassium Channel Kv1.1, Chain A"/>
    <property type="match status" value="1"/>
</dbReference>
<accession>A0A9J6H3Y4</accession>
<reference evidence="2 3" key="1">
    <citation type="journal article" date="2020" name="Cell">
        <title>Large-Scale Comparative Analyses of Tick Genomes Elucidate Their Genetic Diversity and Vector Capacities.</title>
        <authorList>
            <consortium name="Tick Genome and Microbiome Consortium (TIGMIC)"/>
            <person name="Jia N."/>
            <person name="Wang J."/>
            <person name="Shi W."/>
            <person name="Du L."/>
            <person name="Sun Y."/>
            <person name="Zhan W."/>
            <person name="Jiang J.F."/>
            <person name="Wang Q."/>
            <person name="Zhang B."/>
            <person name="Ji P."/>
            <person name="Bell-Sakyi L."/>
            <person name="Cui X.M."/>
            <person name="Yuan T.T."/>
            <person name="Jiang B.G."/>
            <person name="Yang W.F."/>
            <person name="Lam T.T."/>
            <person name="Chang Q.C."/>
            <person name="Ding S.J."/>
            <person name="Wang X.J."/>
            <person name="Zhu J.G."/>
            <person name="Ruan X.D."/>
            <person name="Zhao L."/>
            <person name="Wei J.T."/>
            <person name="Ye R.Z."/>
            <person name="Que T.C."/>
            <person name="Du C.H."/>
            <person name="Zhou Y.H."/>
            <person name="Cheng J.X."/>
            <person name="Dai P.F."/>
            <person name="Guo W.B."/>
            <person name="Han X.H."/>
            <person name="Huang E.J."/>
            <person name="Li L.F."/>
            <person name="Wei W."/>
            <person name="Gao Y.C."/>
            <person name="Liu J.Z."/>
            <person name="Shao H.Z."/>
            <person name="Wang X."/>
            <person name="Wang C.C."/>
            <person name="Yang T.C."/>
            <person name="Huo Q.B."/>
            <person name="Li W."/>
            <person name="Chen H.Y."/>
            <person name="Chen S.E."/>
            <person name="Zhou L.G."/>
            <person name="Ni X.B."/>
            <person name="Tian J.H."/>
            <person name="Sheng Y."/>
            <person name="Liu T."/>
            <person name="Pan Y.S."/>
            <person name="Xia L.Y."/>
            <person name="Li J."/>
            <person name="Zhao F."/>
            <person name="Cao W.C."/>
        </authorList>
    </citation>
    <scope>NUCLEOTIDE SEQUENCE [LARGE SCALE GENOMIC DNA]</scope>
    <source>
        <strain evidence="2">HaeL-2018</strain>
    </source>
</reference>
<feature type="domain" description="BTB" evidence="1">
    <location>
        <begin position="59"/>
        <end position="135"/>
    </location>
</feature>
<name>A0A9J6H3Y4_HAELO</name>
<evidence type="ECO:0000313" key="3">
    <source>
        <dbReference type="Proteomes" id="UP000821853"/>
    </source>
</evidence>
<dbReference type="AlphaFoldDB" id="A0A9J6H3Y4"/>
<sequence>MNASGDSIDDLSACEGNGTATASARALFRDHERQRNLQPEFLARSMPALRALGRAREHCDVVFRTTDGAEIWTHRFVLSARYAGCGAFFSGSEERTGFRFQRAPQHENVVRPPFSKAVVSDLSSEMLELLIDLAYRVPIHDRVGLHNVREVHLARLLPQITFAFCSRANMAKVERYPLVCASEQALEVSFVVKRMLGQESRSDVYWRTRPDLSKRRWLNPRVPKDVLFTFGGGTNHLLTYNCRSSRSLLKPHQKTHPRAYHGVAMPGGLKSL</sequence>
<evidence type="ECO:0000313" key="2">
    <source>
        <dbReference type="EMBL" id="KAH9381455.1"/>
    </source>
</evidence>
<evidence type="ECO:0000259" key="1">
    <source>
        <dbReference type="PROSITE" id="PS50097"/>
    </source>
</evidence>
<dbReference type="InterPro" id="IPR011333">
    <property type="entry name" value="SKP1/BTB/POZ_sf"/>
</dbReference>
<gene>
    <name evidence="2" type="ORF">HPB48_016968</name>
</gene>
<dbReference type="VEuPathDB" id="VectorBase:HLOH_056565"/>
<dbReference type="PROSITE" id="PS50097">
    <property type="entry name" value="BTB"/>
    <property type="match status" value="1"/>
</dbReference>
<dbReference type="EMBL" id="JABSTR010000011">
    <property type="protein sequence ID" value="KAH9381455.1"/>
    <property type="molecule type" value="Genomic_DNA"/>
</dbReference>